<gene>
    <name evidence="5" type="ORF">GGQ64_001310</name>
</gene>
<accession>A0A7W6DAB5</accession>
<evidence type="ECO:0000256" key="2">
    <source>
        <dbReference type="ARBA" id="ARBA00005695"/>
    </source>
</evidence>
<proteinExistence type="inferred from homology"/>
<name>A0A7W6DAB5_9HYPH</name>
<dbReference type="CDD" id="cd08500">
    <property type="entry name" value="PBP2_NikA_DppA_OppA_like_4"/>
    <property type="match status" value="1"/>
</dbReference>
<dbReference type="SUPFAM" id="SSF53850">
    <property type="entry name" value="Periplasmic binding protein-like II"/>
    <property type="match status" value="1"/>
</dbReference>
<dbReference type="GO" id="GO:0015833">
    <property type="term" value="P:peptide transport"/>
    <property type="evidence" value="ECO:0007669"/>
    <property type="project" value="TreeGrafter"/>
</dbReference>
<dbReference type="GO" id="GO:0043190">
    <property type="term" value="C:ATP-binding cassette (ABC) transporter complex"/>
    <property type="evidence" value="ECO:0007669"/>
    <property type="project" value="InterPro"/>
</dbReference>
<dbReference type="InterPro" id="IPR000914">
    <property type="entry name" value="SBP_5_dom"/>
</dbReference>
<evidence type="ECO:0000313" key="5">
    <source>
        <dbReference type="EMBL" id="MBB3976123.1"/>
    </source>
</evidence>
<feature type="domain" description="Solute-binding protein family 5" evidence="4">
    <location>
        <begin position="106"/>
        <end position="525"/>
    </location>
</feature>
<sequence length="640" mass="72101">MITRRTALGMLAATCLPASLAPSPARATLALQEPEYFKEKLADGTLPAMAERLPKVPRVVNLAAMGRKPGQYGGMVRTIIGGQKDIRLMTINGYARLVGFDEHLVLQPDILESFEQTGNRVYTFKLREGHRWSDGHPFTVDDFVYYWEDVLNNKEMRPRGLPLDLLSARKPPRFEVVDPLTVRYSWDNPNPEFLLKLASPQPLTLALPAHYMKQFHPKYADPETLAKLVKKEDTDDWTGLHINRSRTYRPENPELPTLDPWRNLIAPPAEQFIFERNPFFHRVDETGQQLPYMDKIVLNVSASGIIPAKAGAGEADLQSAGLDFADYTFLKDAEHRYPITVNLWEHTQGSRIALLPNLNCGDKVWRGLFRDVRFRRALSVAIDREEINKASFFGLARESADTILPQSPLFKPEYQHAWAQFDPDLADKLLDEAGLTGRRSDGVRLLPDGRAASLIVESAGESTLETDVLELVTDHWRQVGLALHVRTSQRDVFRSRALGGEIMISVQQGIDNGIPTPDMSPSALAPTGDEQLQWPVWGLHYLSDRQKGEAPDLPEAAELVKLMRQWKGSTSTEERTGIWGQMLSIYTQQVFSIGIVNGTLQPVVHARRMQNVPKEALYGFDPTAFLGVYLPDTFWFDRSA</sequence>
<dbReference type="Pfam" id="PF00496">
    <property type="entry name" value="SBP_bac_5"/>
    <property type="match status" value="1"/>
</dbReference>
<dbReference type="GO" id="GO:1904680">
    <property type="term" value="F:peptide transmembrane transporter activity"/>
    <property type="evidence" value="ECO:0007669"/>
    <property type="project" value="TreeGrafter"/>
</dbReference>
<dbReference type="AlphaFoldDB" id="A0A7W6DAB5"/>
<reference evidence="5 6" key="1">
    <citation type="submission" date="2020-08" db="EMBL/GenBank/DDBJ databases">
        <title>Genomic Encyclopedia of Type Strains, Phase IV (KMG-IV): sequencing the most valuable type-strain genomes for metagenomic binning, comparative biology and taxonomic classification.</title>
        <authorList>
            <person name="Goeker M."/>
        </authorList>
    </citation>
    <scope>NUCLEOTIDE SEQUENCE [LARGE SCALE GENOMIC DNA]</scope>
    <source>
        <strain evidence="5 6">DSM 100211</strain>
    </source>
</reference>
<feature type="chain" id="PRO_5031556677" evidence="3">
    <location>
        <begin position="28"/>
        <end position="640"/>
    </location>
</feature>
<dbReference type="PANTHER" id="PTHR30290:SF62">
    <property type="entry name" value="OLIGOPEPTIDE ABC TRANSPORTER, PERIPLASMIC OLIGOPEPTIDE-BINDING PROTEIN"/>
    <property type="match status" value="1"/>
</dbReference>
<evidence type="ECO:0000256" key="3">
    <source>
        <dbReference type="SAM" id="SignalP"/>
    </source>
</evidence>
<evidence type="ECO:0000259" key="4">
    <source>
        <dbReference type="Pfam" id="PF00496"/>
    </source>
</evidence>
<feature type="signal peptide" evidence="3">
    <location>
        <begin position="1"/>
        <end position="27"/>
    </location>
</feature>
<comment type="subcellular location">
    <subcellularLocation>
        <location evidence="1">Periplasm</location>
    </subcellularLocation>
</comment>
<comment type="caution">
    <text evidence="5">The sequence shown here is derived from an EMBL/GenBank/DDBJ whole genome shotgun (WGS) entry which is preliminary data.</text>
</comment>
<dbReference type="Proteomes" id="UP000574761">
    <property type="component" value="Unassembled WGS sequence"/>
</dbReference>
<dbReference type="InterPro" id="IPR039424">
    <property type="entry name" value="SBP_5"/>
</dbReference>
<dbReference type="PANTHER" id="PTHR30290">
    <property type="entry name" value="PERIPLASMIC BINDING COMPONENT OF ABC TRANSPORTER"/>
    <property type="match status" value="1"/>
</dbReference>
<dbReference type="PROSITE" id="PS51318">
    <property type="entry name" value="TAT"/>
    <property type="match status" value="1"/>
</dbReference>
<evidence type="ECO:0000313" key="6">
    <source>
        <dbReference type="Proteomes" id="UP000574761"/>
    </source>
</evidence>
<organism evidence="5 6">
    <name type="scientific">Mycoplana azooxidifex</name>
    <dbReference type="NCBI Taxonomy" id="1636188"/>
    <lineage>
        <taxon>Bacteria</taxon>
        <taxon>Pseudomonadati</taxon>
        <taxon>Pseudomonadota</taxon>
        <taxon>Alphaproteobacteria</taxon>
        <taxon>Hyphomicrobiales</taxon>
        <taxon>Rhizobiaceae</taxon>
        <taxon>Mycoplana</taxon>
    </lineage>
</organism>
<evidence type="ECO:0000256" key="1">
    <source>
        <dbReference type="ARBA" id="ARBA00004418"/>
    </source>
</evidence>
<protein>
    <submittedName>
        <fullName evidence="5">Peptide/nickel transport system substrate-binding protein</fullName>
    </submittedName>
</protein>
<dbReference type="Gene3D" id="3.40.190.10">
    <property type="entry name" value="Periplasmic binding protein-like II"/>
    <property type="match status" value="1"/>
</dbReference>
<dbReference type="GO" id="GO:0030288">
    <property type="term" value="C:outer membrane-bounded periplasmic space"/>
    <property type="evidence" value="ECO:0007669"/>
    <property type="project" value="UniProtKB-ARBA"/>
</dbReference>
<keyword evidence="3" id="KW-0732">Signal</keyword>
<dbReference type="InterPro" id="IPR006311">
    <property type="entry name" value="TAT_signal"/>
</dbReference>
<comment type="similarity">
    <text evidence="2">Belongs to the bacterial solute-binding protein 5 family.</text>
</comment>
<dbReference type="RefSeq" id="WP_183800743.1">
    <property type="nucleotide sequence ID" value="NZ_JACIEE010000002.1"/>
</dbReference>
<keyword evidence="6" id="KW-1185">Reference proteome</keyword>
<dbReference type="Gene3D" id="3.10.105.10">
    <property type="entry name" value="Dipeptide-binding Protein, Domain 3"/>
    <property type="match status" value="1"/>
</dbReference>
<dbReference type="EMBL" id="JACIEE010000002">
    <property type="protein sequence ID" value="MBB3976123.1"/>
    <property type="molecule type" value="Genomic_DNA"/>
</dbReference>